<dbReference type="InterPro" id="IPR036651">
    <property type="entry name" value="Gln_synt_N_sf"/>
</dbReference>
<proteinExistence type="predicted"/>
<dbReference type="SUPFAM" id="SSF54368">
    <property type="entry name" value="Glutamine synthetase, N-terminal domain"/>
    <property type="match status" value="1"/>
</dbReference>
<protein>
    <recommendedName>
        <fullName evidence="2">GS beta-grasp domain-containing protein</fullName>
    </recommendedName>
</protein>
<sequence length="121" mass="13499">MSTTNISADELIARYREENIPRVKLAFADMDGVHRGKYVSLDKFASVVGGTAGFCDCVLGWDVNDQLYDNAKFTGWHTAFPDAKYRIDLATERRLPDEDNTPLFIVDFEGDGGGLHPICPR</sequence>
<dbReference type="Gene3D" id="3.10.20.70">
    <property type="entry name" value="Glutamine synthetase, N-terminal domain"/>
    <property type="match status" value="1"/>
</dbReference>
<dbReference type="AlphaFoldDB" id="A0A383AIU2"/>
<reference evidence="1" key="1">
    <citation type="submission" date="2018-05" db="EMBL/GenBank/DDBJ databases">
        <authorList>
            <person name="Lanie J.A."/>
            <person name="Ng W.-L."/>
            <person name="Kazmierczak K.M."/>
            <person name="Andrzejewski T.M."/>
            <person name="Davidsen T.M."/>
            <person name="Wayne K.J."/>
            <person name="Tettelin H."/>
            <person name="Glass J.I."/>
            <person name="Rusch D."/>
            <person name="Podicherti R."/>
            <person name="Tsui H.-C.T."/>
            <person name="Winkler M.E."/>
        </authorList>
    </citation>
    <scope>NUCLEOTIDE SEQUENCE</scope>
</reference>
<dbReference type="GO" id="GO:0006542">
    <property type="term" value="P:glutamine biosynthetic process"/>
    <property type="evidence" value="ECO:0007669"/>
    <property type="project" value="InterPro"/>
</dbReference>
<evidence type="ECO:0008006" key="2">
    <source>
        <dbReference type="Google" id="ProtNLM"/>
    </source>
</evidence>
<dbReference type="EMBL" id="UINC01192439">
    <property type="protein sequence ID" value="SVE07584.1"/>
    <property type="molecule type" value="Genomic_DNA"/>
</dbReference>
<dbReference type="GO" id="GO:0004356">
    <property type="term" value="F:glutamine synthetase activity"/>
    <property type="evidence" value="ECO:0007669"/>
    <property type="project" value="InterPro"/>
</dbReference>
<feature type="non-terminal residue" evidence="1">
    <location>
        <position position="121"/>
    </location>
</feature>
<evidence type="ECO:0000313" key="1">
    <source>
        <dbReference type="EMBL" id="SVE07584.1"/>
    </source>
</evidence>
<name>A0A383AIU2_9ZZZZ</name>
<organism evidence="1">
    <name type="scientific">marine metagenome</name>
    <dbReference type="NCBI Taxonomy" id="408172"/>
    <lineage>
        <taxon>unclassified sequences</taxon>
        <taxon>metagenomes</taxon>
        <taxon>ecological metagenomes</taxon>
    </lineage>
</organism>
<accession>A0A383AIU2</accession>
<gene>
    <name evidence="1" type="ORF">METZ01_LOCUS460438</name>
</gene>